<dbReference type="EMBL" id="RCNU01000001">
    <property type="protein sequence ID" value="RWQ99086.1"/>
    <property type="molecule type" value="Genomic_DNA"/>
</dbReference>
<dbReference type="Proteomes" id="UP000283841">
    <property type="component" value="Unassembled WGS sequence"/>
</dbReference>
<keyword evidence="6" id="KW-1185">Reference proteome</keyword>
<comment type="similarity">
    <text evidence="1 3">Belongs to the type-B carboxylesterase/lipase family.</text>
</comment>
<evidence type="ECO:0000313" key="6">
    <source>
        <dbReference type="Proteomes" id="UP000283841"/>
    </source>
</evidence>
<dbReference type="PANTHER" id="PTHR43142">
    <property type="entry name" value="CARBOXYLIC ESTER HYDROLASE"/>
    <property type="match status" value="1"/>
</dbReference>
<protein>
    <recommendedName>
        <fullName evidence="3">Carboxylic ester hydrolase</fullName>
        <ecNumber evidence="3">3.1.1.-</ecNumber>
    </recommendedName>
</protein>
<dbReference type="InterPro" id="IPR000997">
    <property type="entry name" value="Cholinesterase"/>
</dbReference>
<evidence type="ECO:0000259" key="4">
    <source>
        <dbReference type="Pfam" id="PF00135"/>
    </source>
</evidence>
<dbReference type="Pfam" id="PF00135">
    <property type="entry name" value="COesterase"/>
    <property type="match status" value="1"/>
</dbReference>
<dbReference type="STRING" id="264951.A0A443I4Z9"/>
<dbReference type="InterPro" id="IPR029058">
    <property type="entry name" value="AB_hydrolase_fold"/>
</dbReference>
<name>A0A443I4Z9_BYSSP</name>
<evidence type="ECO:0000256" key="1">
    <source>
        <dbReference type="ARBA" id="ARBA00005964"/>
    </source>
</evidence>
<feature type="domain" description="Carboxylesterase type B" evidence="4">
    <location>
        <begin position="179"/>
        <end position="673"/>
    </location>
</feature>
<accession>A0A443I4Z9</accession>
<dbReference type="SUPFAM" id="SSF53474">
    <property type="entry name" value="alpha/beta-Hydrolases"/>
    <property type="match status" value="1"/>
</dbReference>
<dbReference type="VEuPathDB" id="FungiDB:C8Q69DRAFT_449752"/>
<dbReference type="AlphaFoldDB" id="A0A443I4Z9"/>
<dbReference type="InterPro" id="IPR002018">
    <property type="entry name" value="CarbesteraseB"/>
</dbReference>
<sequence>MMLSKLGILACLLGAAVGYPNGSRGNTSTLATNAKTSLTLLYQNNLNASDDVNHVGAILLDPMSKEQATDGCAAVGESLLSRSTLQEHQDDFVNTLSYLEYSGRSVPSQRYWIKEGAVSVEEGVSHLTFSESSPDAAELPVLCTQSSNENSTTGGATTSNEIQITSSGNTYIGYRNQKSFRFLGIPYADPPERFTYPKLYSKKSQTIQTTSYGSQCAQVGSGSEDCLFLNIMTPYIPRANSKETLKPVLFWIHGGGFTSGSGADPETDGGNLASREDIVVVTINYRLSTLGFLAIPGAGIKGNYGIADQITALQWTIHNIAQFGGDPNQITIIGESAGAGSVRVLLGSPPALGKFQGAIAMSNLGGGVDLGLTGDYATTYSSYLTIAESYTAAGEQIFSGAGCNQTDLTAQIECLKQVPALSLVGLSTVARYVVQDGHYVNTEELDLVNRNGSTAHVPVIFGNCANDGASFSTYPQTPISSEVEGIATSLSISTSYAQSIIDSGLFPYYDTGNITLDSFNVSQRIATDNQFRCIDQATVYAGMKSGVFPSSSTYYYQMERTFGGYDPNNLGGPPSTPEYPYGDPNLPYFRLHGSDLPWVFGTLTTLRDADDLSSMQLTSGYFAEFVKSGQPNPKEDYLKVRGYVNTLDAVRETGPWNPVEGSEGPIRLMDYPSRQAGFQDLEQCRFLKYPITYYLDGGK</sequence>
<dbReference type="GO" id="GO:0004104">
    <property type="term" value="F:cholinesterase activity"/>
    <property type="evidence" value="ECO:0007669"/>
    <property type="project" value="InterPro"/>
</dbReference>
<keyword evidence="2 3" id="KW-0378">Hydrolase</keyword>
<keyword evidence="3" id="KW-0732">Signal</keyword>
<dbReference type="GeneID" id="39598669"/>
<dbReference type="EC" id="3.1.1.-" evidence="3"/>
<dbReference type="RefSeq" id="XP_028488731.1">
    <property type="nucleotide sequence ID" value="XM_028629392.1"/>
</dbReference>
<organism evidence="5 6">
    <name type="scientific">Byssochlamys spectabilis</name>
    <name type="common">Paecilomyces variotii</name>
    <dbReference type="NCBI Taxonomy" id="264951"/>
    <lineage>
        <taxon>Eukaryota</taxon>
        <taxon>Fungi</taxon>
        <taxon>Dikarya</taxon>
        <taxon>Ascomycota</taxon>
        <taxon>Pezizomycotina</taxon>
        <taxon>Eurotiomycetes</taxon>
        <taxon>Eurotiomycetidae</taxon>
        <taxon>Eurotiales</taxon>
        <taxon>Thermoascaceae</taxon>
        <taxon>Paecilomyces</taxon>
    </lineage>
</organism>
<comment type="caution">
    <text evidence="5">The sequence shown here is derived from an EMBL/GenBank/DDBJ whole genome shotgun (WGS) entry which is preliminary data.</text>
</comment>
<evidence type="ECO:0000256" key="2">
    <source>
        <dbReference type="ARBA" id="ARBA00022801"/>
    </source>
</evidence>
<feature type="signal peptide" evidence="3">
    <location>
        <begin position="1"/>
        <end position="18"/>
    </location>
</feature>
<reference evidence="5 6" key="1">
    <citation type="journal article" date="2018" name="Front. Microbiol.">
        <title>Genomic and genetic insights into a cosmopolitan fungus, Paecilomyces variotii (Eurotiales).</title>
        <authorList>
            <person name="Urquhart A.S."/>
            <person name="Mondo S.J."/>
            <person name="Makela M.R."/>
            <person name="Hane J.K."/>
            <person name="Wiebenga A."/>
            <person name="He G."/>
            <person name="Mihaltcheva S."/>
            <person name="Pangilinan J."/>
            <person name="Lipzen A."/>
            <person name="Barry K."/>
            <person name="de Vries R.P."/>
            <person name="Grigoriev I.V."/>
            <person name="Idnurm A."/>
        </authorList>
    </citation>
    <scope>NUCLEOTIDE SEQUENCE [LARGE SCALE GENOMIC DNA]</scope>
    <source>
        <strain evidence="5 6">CBS 101075</strain>
    </source>
</reference>
<feature type="chain" id="PRO_5018815490" description="Carboxylic ester hydrolase" evidence="3">
    <location>
        <begin position="19"/>
        <end position="699"/>
    </location>
</feature>
<dbReference type="PANTHER" id="PTHR43142:SF3">
    <property type="entry name" value="PUTATIVE (AFU_ORTHOLOGUE AFUA_3G09070)-RELATED"/>
    <property type="match status" value="1"/>
</dbReference>
<proteinExistence type="inferred from homology"/>
<dbReference type="PROSITE" id="PS00122">
    <property type="entry name" value="CARBOXYLESTERASE_B_1"/>
    <property type="match status" value="1"/>
</dbReference>
<dbReference type="FunFam" id="3.40.50.1820:FF:000342">
    <property type="entry name" value="Carboxylic ester hydrolase"/>
    <property type="match status" value="1"/>
</dbReference>
<gene>
    <name evidence="5" type="ORF">C8Q69DRAFT_449752</name>
</gene>
<evidence type="ECO:0000313" key="5">
    <source>
        <dbReference type="EMBL" id="RWQ99086.1"/>
    </source>
</evidence>
<dbReference type="PRINTS" id="PR00878">
    <property type="entry name" value="CHOLNESTRASE"/>
</dbReference>
<dbReference type="InterPro" id="IPR019826">
    <property type="entry name" value="Carboxylesterase_B_AS"/>
</dbReference>
<evidence type="ECO:0000256" key="3">
    <source>
        <dbReference type="RuleBase" id="RU361235"/>
    </source>
</evidence>
<dbReference type="Gene3D" id="3.40.50.1820">
    <property type="entry name" value="alpha/beta hydrolase"/>
    <property type="match status" value="1"/>
</dbReference>